<accession>A0A0N4UGV5</accession>
<reference evidence="5" key="1">
    <citation type="submission" date="2017-02" db="UniProtKB">
        <authorList>
            <consortium name="WormBaseParasite"/>
        </authorList>
    </citation>
    <scope>IDENTIFICATION</scope>
</reference>
<feature type="region of interest" description="Disordered" evidence="1">
    <location>
        <begin position="1"/>
        <end position="27"/>
    </location>
</feature>
<name>A0A0N4UGV5_DRAME</name>
<evidence type="ECO:0000313" key="2">
    <source>
        <dbReference type="EMBL" id="VDN51384.1"/>
    </source>
</evidence>
<dbReference type="WBParaSite" id="DME_0000674301-mRNA-1">
    <property type="protein sequence ID" value="DME_0000674301-mRNA-1"/>
    <property type="gene ID" value="DME_0000674301"/>
</dbReference>
<evidence type="ECO:0000313" key="4">
    <source>
        <dbReference type="Proteomes" id="UP000274756"/>
    </source>
</evidence>
<dbReference type="AlphaFoldDB" id="A0A0N4UGV5"/>
<gene>
    <name evidence="2" type="ORF">DME_LOCUS1357</name>
</gene>
<reference evidence="2 4" key="2">
    <citation type="submission" date="2018-11" db="EMBL/GenBank/DDBJ databases">
        <authorList>
            <consortium name="Pathogen Informatics"/>
        </authorList>
    </citation>
    <scope>NUCLEOTIDE SEQUENCE [LARGE SCALE GENOMIC DNA]</scope>
</reference>
<dbReference type="Proteomes" id="UP000274756">
    <property type="component" value="Unassembled WGS sequence"/>
</dbReference>
<sequence length="70" mass="8033">MMDWSDDEDFVNEGSGSGEESPVLAPSSREPVIVRITTKITEPWKIVKDLRFELSAEFLICRCLHYHLAH</sequence>
<dbReference type="Proteomes" id="UP000038040">
    <property type="component" value="Unplaced"/>
</dbReference>
<keyword evidence="4" id="KW-1185">Reference proteome</keyword>
<proteinExistence type="predicted"/>
<protein>
    <submittedName>
        <fullName evidence="5">Rad60-SLD_2 domain-containing protein</fullName>
    </submittedName>
</protein>
<feature type="compositionally biased region" description="Acidic residues" evidence="1">
    <location>
        <begin position="1"/>
        <end position="11"/>
    </location>
</feature>
<evidence type="ECO:0000313" key="5">
    <source>
        <dbReference type="WBParaSite" id="DME_0000674301-mRNA-1"/>
    </source>
</evidence>
<dbReference type="EMBL" id="UYYG01000019">
    <property type="protein sequence ID" value="VDN51384.1"/>
    <property type="molecule type" value="Genomic_DNA"/>
</dbReference>
<evidence type="ECO:0000256" key="1">
    <source>
        <dbReference type="SAM" id="MobiDB-lite"/>
    </source>
</evidence>
<evidence type="ECO:0000313" key="3">
    <source>
        <dbReference type="Proteomes" id="UP000038040"/>
    </source>
</evidence>
<organism evidence="3 5">
    <name type="scientific">Dracunculus medinensis</name>
    <name type="common">Guinea worm</name>
    <dbReference type="NCBI Taxonomy" id="318479"/>
    <lineage>
        <taxon>Eukaryota</taxon>
        <taxon>Metazoa</taxon>
        <taxon>Ecdysozoa</taxon>
        <taxon>Nematoda</taxon>
        <taxon>Chromadorea</taxon>
        <taxon>Rhabditida</taxon>
        <taxon>Spirurina</taxon>
        <taxon>Dracunculoidea</taxon>
        <taxon>Dracunculidae</taxon>
        <taxon>Dracunculus</taxon>
    </lineage>
</organism>